<evidence type="ECO:0000313" key="3">
    <source>
        <dbReference type="Proteomes" id="UP000295367"/>
    </source>
</evidence>
<organism evidence="2 3">
    <name type="scientific">Sulfurirhabdus autotrophica</name>
    <dbReference type="NCBI Taxonomy" id="1706046"/>
    <lineage>
        <taxon>Bacteria</taxon>
        <taxon>Pseudomonadati</taxon>
        <taxon>Pseudomonadota</taxon>
        <taxon>Betaproteobacteria</taxon>
        <taxon>Nitrosomonadales</taxon>
        <taxon>Sulfuricellaceae</taxon>
        <taxon>Sulfurirhabdus</taxon>
    </lineage>
</organism>
<dbReference type="OrthoDB" id="8776505at2"/>
<dbReference type="AlphaFoldDB" id="A0A4V2W2B7"/>
<feature type="chain" id="PRO_5020504300" evidence="1">
    <location>
        <begin position="24"/>
        <end position="146"/>
    </location>
</feature>
<dbReference type="InterPro" id="IPR003787">
    <property type="entry name" value="Sulphur_relay_DsrE/F-like"/>
</dbReference>
<dbReference type="InterPro" id="IPR027396">
    <property type="entry name" value="DsrEFH-like"/>
</dbReference>
<gene>
    <name evidence="2" type="ORF">EDC63_105118</name>
</gene>
<protein>
    <submittedName>
        <fullName evidence="2">Uncharacterized protein</fullName>
    </submittedName>
</protein>
<dbReference type="Proteomes" id="UP000295367">
    <property type="component" value="Unassembled WGS sequence"/>
</dbReference>
<sequence>MKQFKILLLLGALLGFAGMTGCAATGGAKQQEKVVYHVNDSADAKGAMRNAMNHLNASPDAKLVFVTHSKGVDFLFEGAADKDGNPYNVNVEQLQAKGVQFDVCANTLTSRKLDKSKLLPGMVIVPSGVAEVAKLQAFEGYVYIKP</sequence>
<dbReference type="SUPFAM" id="SSF75169">
    <property type="entry name" value="DsrEFH-like"/>
    <property type="match status" value="1"/>
</dbReference>
<dbReference type="RefSeq" id="WP_124945569.1">
    <property type="nucleotide sequence ID" value="NZ_BHVT01000017.1"/>
</dbReference>
<evidence type="ECO:0000313" key="2">
    <source>
        <dbReference type="EMBL" id="TCV87449.1"/>
    </source>
</evidence>
<dbReference type="Gene3D" id="3.40.1260.10">
    <property type="entry name" value="DsrEFH-like"/>
    <property type="match status" value="1"/>
</dbReference>
<dbReference type="PROSITE" id="PS51257">
    <property type="entry name" value="PROKAR_LIPOPROTEIN"/>
    <property type="match status" value="1"/>
</dbReference>
<keyword evidence="1" id="KW-0732">Signal</keyword>
<dbReference type="EMBL" id="SMCO01000005">
    <property type="protein sequence ID" value="TCV87449.1"/>
    <property type="molecule type" value="Genomic_DNA"/>
</dbReference>
<name>A0A4V2W2B7_9PROT</name>
<dbReference type="PANTHER" id="PTHR37691:SF1">
    <property type="entry name" value="BLR3518 PROTEIN"/>
    <property type="match status" value="1"/>
</dbReference>
<reference evidence="2 3" key="1">
    <citation type="submission" date="2019-03" db="EMBL/GenBank/DDBJ databases">
        <title>Genomic Encyclopedia of Type Strains, Phase IV (KMG-IV): sequencing the most valuable type-strain genomes for metagenomic binning, comparative biology and taxonomic classification.</title>
        <authorList>
            <person name="Goeker M."/>
        </authorList>
    </citation>
    <scope>NUCLEOTIDE SEQUENCE [LARGE SCALE GENOMIC DNA]</scope>
    <source>
        <strain evidence="2 3">DSM 100309</strain>
    </source>
</reference>
<comment type="caution">
    <text evidence="2">The sequence shown here is derived from an EMBL/GenBank/DDBJ whole genome shotgun (WGS) entry which is preliminary data.</text>
</comment>
<dbReference type="Pfam" id="PF02635">
    <property type="entry name" value="DsrE"/>
    <property type="match status" value="1"/>
</dbReference>
<dbReference type="PANTHER" id="PTHR37691">
    <property type="entry name" value="BLR3518 PROTEIN"/>
    <property type="match status" value="1"/>
</dbReference>
<accession>A0A4V2W2B7</accession>
<evidence type="ECO:0000256" key="1">
    <source>
        <dbReference type="SAM" id="SignalP"/>
    </source>
</evidence>
<keyword evidence="3" id="KW-1185">Reference proteome</keyword>
<proteinExistence type="predicted"/>
<feature type="signal peptide" evidence="1">
    <location>
        <begin position="1"/>
        <end position="23"/>
    </location>
</feature>